<dbReference type="Pfam" id="PF13506">
    <property type="entry name" value="Glyco_transf_21"/>
    <property type="match status" value="1"/>
</dbReference>
<comment type="pathway">
    <text evidence="2">Lipid metabolism; sphingolipid metabolism.</text>
</comment>
<keyword evidence="11" id="KW-0472">Membrane</keyword>
<dbReference type="GO" id="GO:0016758">
    <property type="term" value="F:hexosyltransferase activity"/>
    <property type="evidence" value="ECO:0007669"/>
    <property type="project" value="TreeGrafter"/>
</dbReference>
<dbReference type="AlphaFoldDB" id="A0A2S0UNJ8"/>
<keyword evidence="8" id="KW-0808">Transferase</keyword>
<reference evidence="12 13" key="1">
    <citation type="submission" date="2018-04" db="EMBL/GenBank/DDBJ databases">
        <title>Genome sequencing of Gemmobacter.</title>
        <authorList>
            <person name="Yi H."/>
            <person name="Baek M.-G."/>
        </authorList>
    </citation>
    <scope>NUCLEOTIDE SEQUENCE [LARGE SCALE GENOMIC DNA]</scope>
    <source>
        <strain evidence="12 13">HYN0069</strain>
    </source>
</reference>
<keyword evidence="5" id="KW-1003">Cell membrane</keyword>
<accession>A0A2S0UNJ8</accession>
<comment type="subcellular location">
    <subcellularLocation>
        <location evidence="1">Cell inner membrane</location>
        <topology evidence="1">Multi-pass membrane protein</topology>
    </subcellularLocation>
</comment>
<evidence type="ECO:0000256" key="3">
    <source>
        <dbReference type="ARBA" id="ARBA00004881"/>
    </source>
</evidence>
<dbReference type="InterPro" id="IPR050321">
    <property type="entry name" value="Glycosyltr_2/OpgH_subfam"/>
</dbReference>
<evidence type="ECO:0000256" key="9">
    <source>
        <dbReference type="ARBA" id="ARBA00022692"/>
    </source>
</evidence>
<keyword evidence="6" id="KW-0997">Cell inner membrane</keyword>
<evidence type="ECO:0000256" key="8">
    <source>
        <dbReference type="ARBA" id="ARBA00022679"/>
    </source>
</evidence>
<dbReference type="GO" id="GO:0005886">
    <property type="term" value="C:plasma membrane"/>
    <property type="evidence" value="ECO:0007669"/>
    <property type="project" value="UniProtKB-SubCell"/>
</dbReference>
<dbReference type="SUPFAM" id="SSF53448">
    <property type="entry name" value="Nucleotide-diphospho-sugar transferases"/>
    <property type="match status" value="1"/>
</dbReference>
<comment type="pathway">
    <text evidence="3">Glycan metabolism.</text>
</comment>
<dbReference type="Proteomes" id="UP000244496">
    <property type="component" value="Chromosome"/>
</dbReference>
<dbReference type="OrthoDB" id="9775281at2"/>
<evidence type="ECO:0000256" key="4">
    <source>
        <dbReference type="ARBA" id="ARBA00004991"/>
    </source>
</evidence>
<comment type="pathway">
    <text evidence="4">Sphingolipid metabolism.</text>
</comment>
<keyword evidence="10" id="KW-1133">Transmembrane helix</keyword>
<dbReference type="Gene3D" id="3.90.550.10">
    <property type="entry name" value="Spore Coat Polysaccharide Biosynthesis Protein SpsA, Chain A"/>
    <property type="match status" value="1"/>
</dbReference>
<keyword evidence="7" id="KW-0328">Glycosyltransferase</keyword>
<gene>
    <name evidence="12" type="ORF">HYN69_13525</name>
</gene>
<evidence type="ECO:0000256" key="11">
    <source>
        <dbReference type="ARBA" id="ARBA00023136"/>
    </source>
</evidence>
<evidence type="ECO:0000256" key="6">
    <source>
        <dbReference type="ARBA" id="ARBA00022519"/>
    </source>
</evidence>
<evidence type="ECO:0000313" key="13">
    <source>
        <dbReference type="Proteomes" id="UP000244496"/>
    </source>
</evidence>
<keyword evidence="13" id="KW-1185">Reference proteome</keyword>
<dbReference type="PANTHER" id="PTHR43867">
    <property type="entry name" value="CELLULOSE SYNTHASE CATALYTIC SUBUNIT A [UDP-FORMING]"/>
    <property type="match status" value="1"/>
</dbReference>
<dbReference type="InterPro" id="IPR029044">
    <property type="entry name" value="Nucleotide-diphossugar_trans"/>
</dbReference>
<evidence type="ECO:0000256" key="5">
    <source>
        <dbReference type="ARBA" id="ARBA00022475"/>
    </source>
</evidence>
<dbReference type="EMBL" id="CP028918">
    <property type="protein sequence ID" value="AWB49383.1"/>
    <property type="molecule type" value="Genomic_DNA"/>
</dbReference>
<dbReference type="RefSeq" id="WP_108436200.1">
    <property type="nucleotide sequence ID" value="NZ_CP028918.1"/>
</dbReference>
<evidence type="ECO:0000256" key="1">
    <source>
        <dbReference type="ARBA" id="ARBA00004429"/>
    </source>
</evidence>
<sequence length="128" mass="13679">MRNTDFKSGNIRDWVQSHGAAHDAMLILDADSIMGPRTVMKMADALAAEPGLGLLQTVPRVLPGHTLWQALQSFASEVYGTNMGRGFAMWTGAEGNFLGHNAMVRVGAFARCAGLPHLPGRAPRGGSY</sequence>
<evidence type="ECO:0000313" key="12">
    <source>
        <dbReference type="EMBL" id="AWB49383.1"/>
    </source>
</evidence>
<protein>
    <submittedName>
        <fullName evidence="12">Uncharacterized protein</fullName>
    </submittedName>
</protein>
<name>A0A2S0UNJ8_9RHOB</name>
<evidence type="ECO:0000256" key="10">
    <source>
        <dbReference type="ARBA" id="ARBA00022989"/>
    </source>
</evidence>
<evidence type="ECO:0000256" key="2">
    <source>
        <dbReference type="ARBA" id="ARBA00004760"/>
    </source>
</evidence>
<dbReference type="PANTHER" id="PTHR43867:SF5">
    <property type="entry name" value="GLUCANS BIOSYNTHESIS GLUCOSYLTRANSFERASE H"/>
    <property type="match status" value="1"/>
</dbReference>
<proteinExistence type="predicted"/>
<dbReference type="KEGG" id="geh:HYN69_13525"/>
<evidence type="ECO:0000256" key="7">
    <source>
        <dbReference type="ARBA" id="ARBA00022676"/>
    </source>
</evidence>
<dbReference type="InterPro" id="IPR025993">
    <property type="entry name" value="Ceramide_glucosylTrfase"/>
</dbReference>
<keyword evidence="9" id="KW-0812">Transmembrane</keyword>
<organism evidence="12 13">
    <name type="scientific">Paragemmobacter aquarius</name>
    <dbReference type="NCBI Taxonomy" id="2169400"/>
    <lineage>
        <taxon>Bacteria</taxon>
        <taxon>Pseudomonadati</taxon>
        <taxon>Pseudomonadota</taxon>
        <taxon>Alphaproteobacteria</taxon>
        <taxon>Rhodobacterales</taxon>
        <taxon>Paracoccaceae</taxon>
        <taxon>Paragemmobacter</taxon>
    </lineage>
</organism>